<dbReference type="PROSITE" id="PS01127">
    <property type="entry name" value="EF_TS_2"/>
    <property type="match status" value="1"/>
</dbReference>
<feature type="region of interest" description="Involved in Mg(2+) ion dislocation from EF-Tu" evidence="5">
    <location>
        <begin position="81"/>
        <end position="84"/>
    </location>
</feature>
<dbReference type="InterPro" id="IPR018101">
    <property type="entry name" value="Transl_elong_Ts_CS"/>
</dbReference>
<dbReference type="PROSITE" id="PS01126">
    <property type="entry name" value="EF_TS_1"/>
    <property type="match status" value="1"/>
</dbReference>
<dbReference type="PANTHER" id="PTHR11741">
    <property type="entry name" value="ELONGATION FACTOR TS"/>
    <property type="match status" value="1"/>
</dbReference>
<dbReference type="FunFam" id="1.10.286.20:FF:000001">
    <property type="entry name" value="Elongation factor Ts"/>
    <property type="match status" value="1"/>
</dbReference>
<evidence type="ECO:0000256" key="3">
    <source>
        <dbReference type="ARBA" id="ARBA00022768"/>
    </source>
</evidence>
<comment type="similarity">
    <text evidence="1 5 6">Belongs to the EF-Ts family.</text>
</comment>
<dbReference type="PANTHER" id="PTHR11741:SF0">
    <property type="entry name" value="ELONGATION FACTOR TS, MITOCHONDRIAL"/>
    <property type="match status" value="1"/>
</dbReference>
<dbReference type="Pfam" id="PF00889">
    <property type="entry name" value="EF_TS"/>
    <property type="match status" value="1"/>
</dbReference>
<accession>A0A7V3KP05</accession>
<dbReference type="GO" id="GO:0003746">
    <property type="term" value="F:translation elongation factor activity"/>
    <property type="evidence" value="ECO:0007669"/>
    <property type="project" value="UniProtKB-UniRule"/>
</dbReference>
<reference evidence="9" key="1">
    <citation type="journal article" date="2020" name="mSystems">
        <title>Genome- and Community-Level Interaction Insights into Carbon Utilization and Element Cycling Functions of Hydrothermarchaeota in Hydrothermal Sediment.</title>
        <authorList>
            <person name="Zhou Z."/>
            <person name="Liu Y."/>
            <person name="Xu W."/>
            <person name="Pan J."/>
            <person name="Luo Z.H."/>
            <person name="Li M."/>
        </authorList>
    </citation>
    <scope>NUCLEOTIDE SEQUENCE [LARGE SCALE GENOMIC DNA]</scope>
    <source>
        <strain evidence="9">SpSt-754</strain>
    </source>
</reference>
<dbReference type="Gene3D" id="1.10.286.20">
    <property type="match status" value="1"/>
</dbReference>
<evidence type="ECO:0000313" key="9">
    <source>
        <dbReference type="EMBL" id="HGB36248.1"/>
    </source>
</evidence>
<feature type="domain" description="Translation elongation factor EFTs/EF1B dimerisation" evidence="8">
    <location>
        <begin position="42"/>
        <end position="196"/>
    </location>
</feature>
<comment type="function">
    <text evidence="5 6">Associates with the EF-Tu.GDP complex and induces the exchange of GDP to GTP. It remains bound to the aminoacyl-tRNA.EF-Tu.GTP complex up to the GTP hydrolysis stage on the ribosome.</text>
</comment>
<dbReference type="HAMAP" id="MF_00050">
    <property type="entry name" value="EF_Ts"/>
    <property type="match status" value="1"/>
</dbReference>
<dbReference type="NCBIfam" id="TIGR00116">
    <property type="entry name" value="tsf"/>
    <property type="match status" value="1"/>
</dbReference>
<dbReference type="SUPFAM" id="SSF46934">
    <property type="entry name" value="UBA-like"/>
    <property type="match status" value="1"/>
</dbReference>
<name>A0A7V3KP05_UNCW3</name>
<evidence type="ECO:0000256" key="4">
    <source>
        <dbReference type="ARBA" id="ARBA00022917"/>
    </source>
</evidence>
<keyword evidence="5" id="KW-0963">Cytoplasm</keyword>
<sequence>MSIPANLIKELRERTGAGVLDCKKALEKTNGDIEKAVEELRKMGLAKADKKLDRETKEGIIEAYIHPGARLGVLVEVNCETDFVANTDEFKKLAHNLALQIAAMAPKYVKREDVPEEVIAKEKEILMEQLKREGKPENVIQKIVEGKMEKFYQENVLYEQQFFMQPEITVEEYIKQHIAKFSENIRVKRFARFKIGVE</sequence>
<dbReference type="InterPro" id="IPR014039">
    <property type="entry name" value="Transl_elong_EFTs/EF1B_dimer"/>
</dbReference>
<dbReference type="Gene3D" id="1.10.8.10">
    <property type="entry name" value="DNA helicase RuvA subunit, C-terminal domain"/>
    <property type="match status" value="1"/>
</dbReference>
<comment type="subcellular location">
    <subcellularLocation>
        <location evidence="5 7">Cytoplasm</location>
    </subcellularLocation>
</comment>
<evidence type="ECO:0000259" key="8">
    <source>
        <dbReference type="Pfam" id="PF00889"/>
    </source>
</evidence>
<dbReference type="EMBL" id="DTGD01000186">
    <property type="protein sequence ID" value="HGB36248.1"/>
    <property type="molecule type" value="Genomic_DNA"/>
</dbReference>
<dbReference type="GO" id="GO:0005737">
    <property type="term" value="C:cytoplasm"/>
    <property type="evidence" value="ECO:0007669"/>
    <property type="project" value="UniProtKB-SubCell"/>
</dbReference>
<gene>
    <name evidence="5 9" type="primary">tsf</name>
    <name evidence="9" type="ORF">ENV38_05015</name>
</gene>
<dbReference type="AlphaFoldDB" id="A0A7V3KP05"/>
<dbReference type="InterPro" id="IPR036402">
    <property type="entry name" value="EF-Ts_dimer_sf"/>
</dbReference>
<protein>
    <recommendedName>
        <fullName evidence="2 5">Elongation factor Ts</fullName>
        <shortName evidence="5">EF-Ts</shortName>
    </recommendedName>
</protein>
<dbReference type="FunFam" id="1.10.8.10:FF:000001">
    <property type="entry name" value="Elongation factor Ts"/>
    <property type="match status" value="1"/>
</dbReference>
<keyword evidence="4 5" id="KW-0648">Protein biosynthesis</keyword>
<dbReference type="InterPro" id="IPR009060">
    <property type="entry name" value="UBA-like_sf"/>
</dbReference>
<keyword evidence="3 5" id="KW-0251">Elongation factor</keyword>
<proteinExistence type="inferred from homology"/>
<evidence type="ECO:0000256" key="2">
    <source>
        <dbReference type="ARBA" id="ARBA00016956"/>
    </source>
</evidence>
<dbReference type="SUPFAM" id="SSF54713">
    <property type="entry name" value="Elongation factor Ts (EF-Ts), dimerisation domain"/>
    <property type="match status" value="1"/>
</dbReference>
<evidence type="ECO:0000256" key="1">
    <source>
        <dbReference type="ARBA" id="ARBA00005532"/>
    </source>
</evidence>
<evidence type="ECO:0000256" key="7">
    <source>
        <dbReference type="RuleBase" id="RU000643"/>
    </source>
</evidence>
<organism evidence="9">
    <name type="scientific">candidate division WOR-3 bacterium</name>
    <dbReference type="NCBI Taxonomy" id="2052148"/>
    <lineage>
        <taxon>Bacteria</taxon>
        <taxon>Bacteria division WOR-3</taxon>
    </lineage>
</organism>
<dbReference type="Gene3D" id="3.30.479.20">
    <property type="entry name" value="Elongation factor Ts, dimerisation domain"/>
    <property type="match status" value="1"/>
</dbReference>
<comment type="caution">
    <text evidence="9">The sequence shown here is derived from an EMBL/GenBank/DDBJ whole genome shotgun (WGS) entry which is preliminary data.</text>
</comment>
<evidence type="ECO:0000256" key="6">
    <source>
        <dbReference type="RuleBase" id="RU000642"/>
    </source>
</evidence>
<dbReference type="InterPro" id="IPR001816">
    <property type="entry name" value="Transl_elong_EFTs/EF1B"/>
</dbReference>
<dbReference type="CDD" id="cd14275">
    <property type="entry name" value="UBA_EF-Ts"/>
    <property type="match status" value="1"/>
</dbReference>
<evidence type="ECO:0000256" key="5">
    <source>
        <dbReference type="HAMAP-Rule" id="MF_00050"/>
    </source>
</evidence>